<evidence type="ECO:0000256" key="2">
    <source>
        <dbReference type="SAM" id="SignalP"/>
    </source>
</evidence>
<feature type="compositionally biased region" description="Low complexity" evidence="1">
    <location>
        <begin position="85"/>
        <end position="99"/>
    </location>
</feature>
<evidence type="ECO:0000256" key="1">
    <source>
        <dbReference type="SAM" id="MobiDB-lite"/>
    </source>
</evidence>
<organism evidence="4 5">
    <name type="scientific">Podospora didyma</name>
    <dbReference type="NCBI Taxonomy" id="330526"/>
    <lineage>
        <taxon>Eukaryota</taxon>
        <taxon>Fungi</taxon>
        <taxon>Dikarya</taxon>
        <taxon>Ascomycota</taxon>
        <taxon>Pezizomycotina</taxon>
        <taxon>Sordariomycetes</taxon>
        <taxon>Sordariomycetidae</taxon>
        <taxon>Sordariales</taxon>
        <taxon>Podosporaceae</taxon>
        <taxon>Podospora</taxon>
    </lineage>
</organism>
<dbReference type="EMBL" id="JAULSW010000001">
    <property type="protein sequence ID" value="KAK3393660.1"/>
    <property type="molecule type" value="Genomic_DNA"/>
</dbReference>
<protein>
    <recommendedName>
        <fullName evidence="3">DUF7732 domain-containing protein</fullName>
    </recommendedName>
</protein>
<feature type="region of interest" description="Disordered" evidence="1">
    <location>
        <begin position="17"/>
        <end position="104"/>
    </location>
</feature>
<dbReference type="Pfam" id="PF24866">
    <property type="entry name" value="DUF7732"/>
    <property type="match status" value="1"/>
</dbReference>
<proteinExistence type="predicted"/>
<feature type="domain" description="DUF7732" evidence="3">
    <location>
        <begin position="109"/>
        <end position="235"/>
    </location>
</feature>
<dbReference type="AlphaFoldDB" id="A0AAE0P639"/>
<evidence type="ECO:0000259" key="3">
    <source>
        <dbReference type="Pfam" id="PF24866"/>
    </source>
</evidence>
<name>A0AAE0P639_9PEZI</name>
<feature type="signal peptide" evidence="2">
    <location>
        <begin position="1"/>
        <end position="15"/>
    </location>
</feature>
<keyword evidence="5" id="KW-1185">Reference proteome</keyword>
<feature type="compositionally biased region" description="Basic and acidic residues" evidence="1">
    <location>
        <begin position="45"/>
        <end position="54"/>
    </location>
</feature>
<evidence type="ECO:0000313" key="4">
    <source>
        <dbReference type="EMBL" id="KAK3393660.1"/>
    </source>
</evidence>
<evidence type="ECO:0000313" key="5">
    <source>
        <dbReference type="Proteomes" id="UP001285441"/>
    </source>
</evidence>
<dbReference type="PANTHER" id="PTHR42091">
    <property type="entry name" value="CONSERVED GLYCINE-RICH PROTEIN (AFU_ORTHOLOGUE AFUA_7G02440)"/>
    <property type="match status" value="1"/>
</dbReference>
<keyword evidence="2" id="KW-0732">Signal</keyword>
<accession>A0AAE0P639</accession>
<feature type="region of interest" description="Disordered" evidence="1">
    <location>
        <begin position="230"/>
        <end position="254"/>
    </location>
</feature>
<dbReference type="PANTHER" id="PTHR42091:SF1">
    <property type="entry name" value="CONSERVED GLYCINE-RICH PROTEIN (AFU_ORTHOLOGUE AFUA_7G02440)"/>
    <property type="match status" value="1"/>
</dbReference>
<sequence>MKFAFTVAALGVVSALFTPPPPQVASRNALQQREEHDTSSVSAYLEKRLQDLWKRRGGGGSGGRGGGSSGGSSSGGSSSSGGRGSSSSSAGGRTTTGSGPTPAYGGGRYYGGGAAVPYKSTAGARSPSGILPFALGAGLALAFWPGIWLHGANMYPYNRPYSYHNASSNQNETKPVLCACEPESVCGCDENGDRTFMESLIGNGSYDALNKSVVNVAQYNGSSTILINGTLPNGTTAPGGDEDPDGDDGSGSAGVGMSTLLRNAGWWPVVATVCGMVFLL</sequence>
<feature type="chain" id="PRO_5042263306" description="DUF7732 domain-containing protein" evidence="2">
    <location>
        <begin position="16"/>
        <end position="280"/>
    </location>
</feature>
<reference evidence="4" key="2">
    <citation type="submission" date="2023-06" db="EMBL/GenBank/DDBJ databases">
        <authorList>
            <consortium name="Lawrence Berkeley National Laboratory"/>
            <person name="Haridas S."/>
            <person name="Hensen N."/>
            <person name="Bonometti L."/>
            <person name="Westerberg I."/>
            <person name="Brannstrom I.O."/>
            <person name="Guillou S."/>
            <person name="Cros-Aarteil S."/>
            <person name="Calhoun S."/>
            <person name="Kuo A."/>
            <person name="Mondo S."/>
            <person name="Pangilinan J."/>
            <person name="Riley R."/>
            <person name="LaButti K."/>
            <person name="Andreopoulos B."/>
            <person name="Lipzen A."/>
            <person name="Chen C."/>
            <person name="Yanf M."/>
            <person name="Daum C."/>
            <person name="Ng V."/>
            <person name="Clum A."/>
            <person name="Steindorff A."/>
            <person name="Ohm R."/>
            <person name="Martin F."/>
            <person name="Silar P."/>
            <person name="Natvig D."/>
            <person name="Lalanne C."/>
            <person name="Gautier V."/>
            <person name="Ament-velasquez S.L."/>
            <person name="Kruys A."/>
            <person name="Hutchinson M.I."/>
            <person name="Powell A.J."/>
            <person name="Barry K."/>
            <person name="Miller A.N."/>
            <person name="Grigoriev I.V."/>
            <person name="Debuchy R."/>
            <person name="Gladieux P."/>
            <person name="Thoren M.H."/>
            <person name="Johannesson H."/>
        </authorList>
    </citation>
    <scope>NUCLEOTIDE SEQUENCE</scope>
    <source>
        <strain evidence="4">CBS 232.78</strain>
    </source>
</reference>
<feature type="compositionally biased region" description="Gly residues" evidence="1">
    <location>
        <begin position="58"/>
        <end position="84"/>
    </location>
</feature>
<dbReference type="Proteomes" id="UP001285441">
    <property type="component" value="Unassembled WGS sequence"/>
</dbReference>
<gene>
    <name evidence="4" type="ORF">B0H63DRAFT_22969</name>
</gene>
<comment type="caution">
    <text evidence="4">The sequence shown here is derived from an EMBL/GenBank/DDBJ whole genome shotgun (WGS) entry which is preliminary data.</text>
</comment>
<reference evidence="4" key="1">
    <citation type="journal article" date="2023" name="Mol. Phylogenet. Evol.">
        <title>Genome-scale phylogeny and comparative genomics of the fungal order Sordariales.</title>
        <authorList>
            <person name="Hensen N."/>
            <person name="Bonometti L."/>
            <person name="Westerberg I."/>
            <person name="Brannstrom I.O."/>
            <person name="Guillou S."/>
            <person name="Cros-Aarteil S."/>
            <person name="Calhoun S."/>
            <person name="Haridas S."/>
            <person name="Kuo A."/>
            <person name="Mondo S."/>
            <person name="Pangilinan J."/>
            <person name="Riley R."/>
            <person name="LaButti K."/>
            <person name="Andreopoulos B."/>
            <person name="Lipzen A."/>
            <person name="Chen C."/>
            <person name="Yan M."/>
            <person name="Daum C."/>
            <person name="Ng V."/>
            <person name="Clum A."/>
            <person name="Steindorff A."/>
            <person name="Ohm R.A."/>
            <person name="Martin F."/>
            <person name="Silar P."/>
            <person name="Natvig D.O."/>
            <person name="Lalanne C."/>
            <person name="Gautier V."/>
            <person name="Ament-Velasquez S.L."/>
            <person name="Kruys A."/>
            <person name="Hutchinson M.I."/>
            <person name="Powell A.J."/>
            <person name="Barry K."/>
            <person name="Miller A.N."/>
            <person name="Grigoriev I.V."/>
            <person name="Debuchy R."/>
            <person name="Gladieux P."/>
            <person name="Hiltunen Thoren M."/>
            <person name="Johannesson H."/>
        </authorList>
    </citation>
    <scope>NUCLEOTIDE SEQUENCE</scope>
    <source>
        <strain evidence="4">CBS 232.78</strain>
    </source>
</reference>
<dbReference type="InterPro" id="IPR056634">
    <property type="entry name" value="DUF7732"/>
</dbReference>